<keyword evidence="2 6" id="KW-0819">tRNA processing</keyword>
<dbReference type="PANTHER" id="PTHR42714:SF2">
    <property type="entry name" value="TRNA MODIFICATION GTPASE GTPBP3, MITOCHONDRIAL"/>
    <property type="match status" value="1"/>
</dbReference>
<keyword evidence="6" id="KW-0378">Hydrolase</keyword>
<feature type="binding site" evidence="6">
    <location>
        <begin position="226"/>
        <end position="231"/>
    </location>
    <ligand>
        <name>GTP</name>
        <dbReference type="ChEBI" id="CHEBI:37565"/>
    </ligand>
</feature>
<comment type="subunit">
    <text evidence="6">Homodimer. Heterotetramer of two MnmE and two MnmG subunits.</text>
</comment>
<dbReference type="PROSITE" id="PS51709">
    <property type="entry name" value="G_TRME"/>
    <property type="match status" value="1"/>
</dbReference>
<comment type="similarity">
    <text evidence="1 6 7">Belongs to the TRAFAC class TrmE-Era-EngA-EngB-Septin-like GTPase superfamily. TrmE GTPase family.</text>
</comment>
<dbReference type="GO" id="GO:0030488">
    <property type="term" value="P:tRNA methylation"/>
    <property type="evidence" value="ECO:0007669"/>
    <property type="project" value="TreeGrafter"/>
</dbReference>
<dbReference type="InterPro" id="IPR027368">
    <property type="entry name" value="MnmE_dom2"/>
</dbReference>
<feature type="binding site" evidence="6">
    <location>
        <position position="247"/>
    </location>
    <ligand>
        <name>K(+)</name>
        <dbReference type="ChEBI" id="CHEBI:29103"/>
    </ligand>
</feature>
<feature type="binding site" evidence="6">
    <location>
        <begin position="270"/>
        <end position="273"/>
    </location>
    <ligand>
        <name>GTP</name>
        <dbReference type="ChEBI" id="CHEBI:37565"/>
    </ligand>
</feature>
<comment type="caution">
    <text evidence="6">Lacks conserved residue(s) required for the propagation of feature annotation.</text>
</comment>
<dbReference type="Pfam" id="PF10396">
    <property type="entry name" value="TrmE_N"/>
    <property type="match status" value="1"/>
</dbReference>
<feature type="binding site" evidence="6">
    <location>
        <begin position="245"/>
        <end position="251"/>
    </location>
    <ligand>
        <name>GTP</name>
        <dbReference type="ChEBI" id="CHEBI:37565"/>
    </ligand>
</feature>
<comment type="cofactor">
    <cofactor evidence="6">
        <name>K(+)</name>
        <dbReference type="ChEBI" id="CHEBI:29103"/>
    </cofactor>
    <text evidence="6">Binds 1 potassium ion per subunit.</text>
</comment>
<dbReference type="OrthoDB" id="9805918at2"/>
<dbReference type="AlphaFoldDB" id="A0A0K2JEG9"/>
<dbReference type="PRINTS" id="PR00449">
    <property type="entry name" value="RASTRNSFRMNG"/>
</dbReference>
<dbReference type="InterPro" id="IPR005225">
    <property type="entry name" value="Small_GTP-bd"/>
</dbReference>
<keyword evidence="4 6" id="KW-0630">Potassium</keyword>
<dbReference type="PANTHER" id="PTHR42714">
    <property type="entry name" value="TRNA MODIFICATION GTPASE GTPBP3"/>
    <property type="match status" value="1"/>
</dbReference>
<dbReference type="Proteomes" id="UP000062963">
    <property type="component" value="Chromosome"/>
</dbReference>
<evidence type="ECO:0000259" key="8">
    <source>
        <dbReference type="PROSITE" id="PS51709"/>
    </source>
</evidence>
<proteinExistence type="inferred from homology"/>
<evidence type="ECO:0000256" key="7">
    <source>
        <dbReference type="RuleBase" id="RU003313"/>
    </source>
</evidence>
<dbReference type="GO" id="GO:0003924">
    <property type="term" value="F:GTPase activity"/>
    <property type="evidence" value="ECO:0007669"/>
    <property type="project" value="UniProtKB-UniRule"/>
</dbReference>
<dbReference type="InterPro" id="IPR027266">
    <property type="entry name" value="TrmE/GcvT-like"/>
</dbReference>
<dbReference type="InterPro" id="IPR006073">
    <property type="entry name" value="GTP-bd"/>
</dbReference>
<feature type="binding site" evidence="6">
    <location>
        <position position="226"/>
    </location>
    <ligand>
        <name>K(+)</name>
        <dbReference type="ChEBI" id="CHEBI:29103"/>
    </ligand>
</feature>
<comment type="function">
    <text evidence="6">Exhibits a very high intrinsic GTPase hydrolysis rate. Involved in the addition of a carboxymethylaminomethyl (cmnm) group at the wobble position (U34) of certain tRNAs, forming tRNA-cmnm(5)s(2)U34.</text>
</comment>
<evidence type="ECO:0000256" key="2">
    <source>
        <dbReference type="ARBA" id="ARBA00022694"/>
    </source>
</evidence>
<evidence type="ECO:0000256" key="3">
    <source>
        <dbReference type="ARBA" id="ARBA00022741"/>
    </source>
</evidence>
<dbReference type="EMBL" id="CP010899">
    <property type="protein sequence ID" value="ALA96985.1"/>
    <property type="molecule type" value="Genomic_DNA"/>
</dbReference>
<evidence type="ECO:0000256" key="1">
    <source>
        <dbReference type="ARBA" id="ARBA00011043"/>
    </source>
</evidence>
<evidence type="ECO:0000256" key="5">
    <source>
        <dbReference type="ARBA" id="ARBA00023134"/>
    </source>
</evidence>
<accession>A0A0K2JEG9</accession>
<dbReference type="SUPFAM" id="SSF116878">
    <property type="entry name" value="TrmE connector domain"/>
    <property type="match status" value="1"/>
</dbReference>
<keyword evidence="6" id="KW-0460">Magnesium</keyword>
<dbReference type="CDD" id="cd04164">
    <property type="entry name" value="trmE"/>
    <property type="match status" value="1"/>
</dbReference>
<keyword evidence="5 6" id="KW-0342">GTP-binding</keyword>
<dbReference type="GO" id="GO:0005525">
    <property type="term" value="F:GTP binding"/>
    <property type="evidence" value="ECO:0007669"/>
    <property type="project" value="UniProtKB-UniRule"/>
</dbReference>
<name>A0A0K2JEG9_SPIKU</name>
<dbReference type="Pfam" id="PF12631">
    <property type="entry name" value="MnmE_helical"/>
    <property type="match status" value="1"/>
</dbReference>
<protein>
    <recommendedName>
        <fullName evidence="6">tRNA modification GTPase MnmE</fullName>
        <ecNumber evidence="6">3.6.-.-</ecNumber>
    </recommendedName>
</protein>
<evidence type="ECO:0000256" key="4">
    <source>
        <dbReference type="ARBA" id="ARBA00022958"/>
    </source>
</evidence>
<evidence type="ECO:0000256" key="6">
    <source>
        <dbReference type="HAMAP-Rule" id="MF_00379"/>
    </source>
</evidence>
<feature type="binding site" evidence="6">
    <location>
        <position position="449"/>
    </location>
    <ligand>
        <name>(6S)-5-formyl-5,6,7,8-tetrahydrofolate</name>
        <dbReference type="ChEBI" id="CHEBI:57457"/>
    </ligand>
</feature>
<keyword evidence="3 6" id="KW-0547">Nucleotide-binding</keyword>
<dbReference type="PATRIC" id="fig|273035.7.peg.74"/>
<feature type="binding site" evidence="6">
    <location>
        <position position="119"/>
    </location>
    <ligand>
        <name>(6S)-5-formyl-5,6,7,8-tetrahydrofolate</name>
        <dbReference type="ChEBI" id="CHEBI:57457"/>
    </ligand>
</feature>
<dbReference type="Gene3D" id="3.40.50.300">
    <property type="entry name" value="P-loop containing nucleotide triphosphate hydrolases"/>
    <property type="match status" value="1"/>
</dbReference>
<dbReference type="STRING" id="273035.SKUN_0060"/>
<comment type="subcellular location">
    <subcellularLocation>
        <location evidence="6">Cytoplasm</location>
    </subcellularLocation>
</comment>
<keyword evidence="10" id="KW-1185">Reference proteome</keyword>
<keyword evidence="6" id="KW-0479">Metal-binding</keyword>
<feature type="binding site" evidence="6">
    <location>
        <position position="245"/>
    </location>
    <ligand>
        <name>K(+)</name>
        <dbReference type="ChEBI" id="CHEBI:29103"/>
    </ligand>
</feature>
<reference evidence="9 10" key="1">
    <citation type="journal article" date="2015" name="Genome Announc.">
        <title>Complete Genome Sequence of Spiroplasma kunkelii Strain CR2-3x, Causal Agent of Corn Stunt Disease in Zea mays L.</title>
        <authorList>
            <person name="Davis R.E."/>
            <person name="Shao J."/>
            <person name="Dally E.L."/>
            <person name="Zhao Y."/>
            <person name="Gasparich G.E."/>
            <person name="Gaynor B.J."/>
            <person name="Athey J.C."/>
            <person name="Harrison N.A."/>
            <person name="Donofrio N."/>
        </authorList>
    </citation>
    <scope>NUCLEOTIDE SEQUENCE [LARGE SCALE GENOMIC DNA]</scope>
    <source>
        <strain evidence="9 10">CR2-3x</strain>
    </source>
</reference>
<dbReference type="GO" id="GO:0005829">
    <property type="term" value="C:cytosol"/>
    <property type="evidence" value="ECO:0007669"/>
    <property type="project" value="TreeGrafter"/>
</dbReference>
<dbReference type="NCBIfam" id="TIGR00231">
    <property type="entry name" value="small_GTP"/>
    <property type="match status" value="1"/>
</dbReference>
<dbReference type="KEGG" id="skn:SKUN_0060"/>
<feature type="binding site" evidence="6">
    <location>
        <position position="230"/>
    </location>
    <ligand>
        <name>Mg(2+)</name>
        <dbReference type="ChEBI" id="CHEBI:18420"/>
    </ligand>
</feature>
<organism evidence="9 10">
    <name type="scientific">Spiroplasma kunkelii CR2-3x</name>
    <dbReference type="NCBI Taxonomy" id="273035"/>
    <lineage>
        <taxon>Bacteria</taxon>
        <taxon>Bacillati</taxon>
        <taxon>Mycoplasmatota</taxon>
        <taxon>Mollicutes</taxon>
        <taxon>Entomoplasmatales</taxon>
        <taxon>Spiroplasmataceae</taxon>
        <taxon>Spiroplasma</taxon>
    </lineage>
</organism>
<dbReference type="SUPFAM" id="SSF103025">
    <property type="entry name" value="Folate-binding domain"/>
    <property type="match status" value="1"/>
</dbReference>
<dbReference type="InterPro" id="IPR025867">
    <property type="entry name" value="MnmE_helical"/>
</dbReference>
<dbReference type="RefSeq" id="WP_053390364.1">
    <property type="nucleotide sequence ID" value="NZ_CP010899.1"/>
</dbReference>
<sequence>MIEDTIIAPATAMVKQAIAIIRMSGVDSYKIINKVFSKKIIPHGNQIYYGYLRDGKEIIDQVILVCFQKPNSFTGENIIEINCHGGVLVTNNIIKLLLKNGARLANKGEFSQRAFLNKKLNLIQTDAINNLVNATNDTSAKIALNNLQNKNTYLIITYRDELLDIIANIEVNIDYPEYDGVGDLTTQELNQRLLILEQKINDLVKISKVGKMIDDGINVLILGKPNVGKSSLLNALMNEDKAIVSDLPGTTRDIVEGKINLGPLTLNIIDTAGLRETVDKIEQIGIDKARQQVINADLILIVADNYADLMNLSPELKKLIKNKEYLLVLNKSDLLNMQVQNENLQQNIFLISALNRDIKSLIDKILNLYKTAQITKDDQLVLSNIKQISLLEKVANSIKNAYNNSMSGFPVDIINVDLHEAWEILGDILGENYEEDLLTTIFSKYCLGK</sequence>
<gene>
    <name evidence="6 9" type="primary">trmE</name>
    <name evidence="6" type="synonym">mnmE</name>
    <name evidence="9" type="ORF">SKUN_0060</name>
</gene>
<dbReference type="GO" id="GO:0046872">
    <property type="term" value="F:metal ion binding"/>
    <property type="evidence" value="ECO:0007669"/>
    <property type="project" value="UniProtKB-KW"/>
</dbReference>
<feature type="binding site" evidence="6">
    <location>
        <position position="22"/>
    </location>
    <ligand>
        <name>(6S)-5-formyl-5,6,7,8-tetrahydrofolate</name>
        <dbReference type="ChEBI" id="CHEBI:57457"/>
    </ligand>
</feature>
<dbReference type="InterPro" id="IPR004520">
    <property type="entry name" value="GTPase_MnmE"/>
</dbReference>
<evidence type="ECO:0000313" key="9">
    <source>
        <dbReference type="EMBL" id="ALA96985.1"/>
    </source>
</evidence>
<dbReference type="GO" id="GO:0002098">
    <property type="term" value="P:tRNA wobble uridine modification"/>
    <property type="evidence" value="ECO:0007669"/>
    <property type="project" value="TreeGrafter"/>
</dbReference>
<feature type="binding site" evidence="6">
    <location>
        <position position="250"/>
    </location>
    <ligand>
        <name>K(+)</name>
        <dbReference type="ChEBI" id="CHEBI:29103"/>
    </ligand>
</feature>
<dbReference type="EC" id="3.6.-.-" evidence="6"/>
<feature type="binding site" evidence="6">
    <location>
        <position position="80"/>
    </location>
    <ligand>
        <name>(6S)-5-formyl-5,6,7,8-tetrahydrofolate</name>
        <dbReference type="ChEBI" id="CHEBI:57457"/>
    </ligand>
</feature>
<dbReference type="Pfam" id="PF01926">
    <property type="entry name" value="MMR_HSR1"/>
    <property type="match status" value="1"/>
</dbReference>
<dbReference type="Gene3D" id="3.30.1360.120">
    <property type="entry name" value="Probable tRNA modification gtpase trme, domain 1"/>
    <property type="match status" value="1"/>
</dbReference>
<dbReference type="InterPro" id="IPR027417">
    <property type="entry name" value="P-loop_NTPase"/>
</dbReference>
<dbReference type="NCBIfam" id="TIGR00450">
    <property type="entry name" value="mnmE_trmE_thdF"/>
    <property type="match status" value="1"/>
</dbReference>
<evidence type="ECO:0000313" key="10">
    <source>
        <dbReference type="Proteomes" id="UP000062963"/>
    </source>
</evidence>
<feature type="binding site" evidence="6">
    <location>
        <position position="251"/>
    </location>
    <ligand>
        <name>Mg(2+)</name>
        <dbReference type="ChEBI" id="CHEBI:18420"/>
    </ligand>
</feature>
<feature type="domain" description="TrmE-type G" evidence="8">
    <location>
        <begin position="216"/>
        <end position="370"/>
    </location>
</feature>
<dbReference type="Gene3D" id="1.20.120.430">
    <property type="entry name" value="tRNA modification GTPase MnmE domain 2"/>
    <property type="match status" value="1"/>
</dbReference>
<keyword evidence="6" id="KW-0963">Cytoplasm</keyword>
<dbReference type="HAMAP" id="MF_00379">
    <property type="entry name" value="GTPase_MnmE"/>
    <property type="match status" value="1"/>
</dbReference>
<dbReference type="SUPFAM" id="SSF52540">
    <property type="entry name" value="P-loop containing nucleoside triphosphate hydrolases"/>
    <property type="match status" value="1"/>
</dbReference>
<dbReference type="InterPro" id="IPR031168">
    <property type="entry name" value="G_TrmE"/>
</dbReference>
<dbReference type="CDD" id="cd14858">
    <property type="entry name" value="TrmE_N"/>
    <property type="match status" value="1"/>
</dbReference>
<dbReference type="InterPro" id="IPR018948">
    <property type="entry name" value="GTP-bd_TrmE_N"/>
</dbReference>